<dbReference type="AlphaFoldDB" id="A0A917EN39"/>
<comment type="catalytic activity">
    <reaction evidence="1 9">
        <text>Endohydrolysis of (1-&gt;4)-beta-D-xylosidic linkages in xylans.</text>
        <dbReference type="EC" id="3.2.1.8"/>
    </reaction>
</comment>
<keyword evidence="6 9" id="KW-0119">Carbohydrate metabolism</keyword>
<evidence type="ECO:0000313" key="14">
    <source>
        <dbReference type="Proteomes" id="UP000633136"/>
    </source>
</evidence>
<sequence>MSFPRRSRAAAALGVGALLLVSCAGEEADAEADEQPEDQAGEEVEASEPTCQFAPDEQVDHEYARDSLGHFAQEADLKVGNVAAGGGHHEDEEYPDPFPDDEEYREHLAEEFTSLTHENYMKWEFIHPDEWGDFHFEETDAVVEFAQEHGMNMRGHALFWHSQNPEWLEESVEAGEYTQEELRDMLEEHVRTVVSRYAGCIQQWDVVNEVFDDEEEPQLRDGSYEESGNLWIRELGPEILDDVFEWAHEEDPDALLFYNDYAVDGTNAKSDAYYELIQEQSDRGVPVHGFGSQTHLSMQYDFDPEDYQANLQRFEDLGLETAVTEIDVRGELTEEGRMSDEDRAGAAERYGAVLESCLELASCNSYTIWGSLDEHSWIPGTFEGEGDAALYEGDYERKPHYCINQQVLVEHTEGEDVWADDEAFEECRGILEEYGVGV</sequence>
<feature type="domain" description="GH10" evidence="12">
    <location>
        <begin position="95"/>
        <end position="407"/>
    </location>
</feature>
<dbReference type="InterPro" id="IPR001000">
    <property type="entry name" value="GH10_dom"/>
</dbReference>
<dbReference type="PROSITE" id="PS51760">
    <property type="entry name" value="GH10_2"/>
    <property type="match status" value="1"/>
</dbReference>
<dbReference type="SUPFAM" id="SSF51445">
    <property type="entry name" value="(Trans)glycosidases"/>
    <property type="match status" value="1"/>
</dbReference>
<evidence type="ECO:0000256" key="2">
    <source>
        <dbReference type="ARBA" id="ARBA00007495"/>
    </source>
</evidence>
<keyword evidence="8 9" id="KW-0624">Polysaccharide degradation</keyword>
<dbReference type="SMART" id="SM00633">
    <property type="entry name" value="Glyco_10"/>
    <property type="match status" value="1"/>
</dbReference>
<keyword evidence="3" id="KW-0858">Xylan degradation</keyword>
<gene>
    <name evidence="13" type="ORF">GCM10011401_01750</name>
</gene>
<dbReference type="RefSeq" id="WP_229658686.1">
    <property type="nucleotide sequence ID" value="NZ_BMIS01000001.1"/>
</dbReference>
<dbReference type="Gene3D" id="3.20.20.80">
    <property type="entry name" value="Glycosidases"/>
    <property type="match status" value="1"/>
</dbReference>
<comment type="caution">
    <text evidence="13">The sequence shown here is derived from an EMBL/GenBank/DDBJ whole genome shotgun (WGS) entry which is preliminary data.</text>
</comment>
<keyword evidence="7 9" id="KW-0326">Glycosidase</keyword>
<dbReference type="InterPro" id="IPR017853">
    <property type="entry name" value="GH"/>
</dbReference>
<feature type="signal peptide" evidence="11">
    <location>
        <begin position="1"/>
        <end position="24"/>
    </location>
</feature>
<evidence type="ECO:0000256" key="7">
    <source>
        <dbReference type="ARBA" id="ARBA00023295"/>
    </source>
</evidence>
<dbReference type="GO" id="GO:0045493">
    <property type="term" value="P:xylan catabolic process"/>
    <property type="evidence" value="ECO:0007669"/>
    <property type="project" value="UniProtKB-KW"/>
</dbReference>
<evidence type="ECO:0000256" key="9">
    <source>
        <dbReference type="RuleBase" id="RU361174"/>
    </source>
</evidence>
<dbReference type="Pfam" id="PF00331">
    <property type="entry name" value="Glyco_hydro_10"/>
    <property type="match status" value="1"/>
</dbReference>
<accession>A0A917EN39</accession>
<proteinExistence type="inferred from homology"/>
<keyword evidence="14" id="KW-1185">Reference proteome</keyword>
<dbReference type="PROSITE" id="PS51257">
    <property type="entry name" value="PROKAR_LIPOPROTEIN"/>
    <property type="match status" value="1"/>
</dbReference>
<evidence type="ECO:0000256" key="3">
    <source>
        <dbReference type="ARBA" id="ARBA00022651"/>
    </source>
</evidence>
<comment type="similarity">
    <text evidence="2 9">Belongs to the glycosyl hydrolase 10 (cellulase F) family.</text>
</comment>
<dbReference type="PANTHER" id="PTHR31490">
    <property type="entry name" value="GLYCOSYL HYDROLASE"/>
    <property type="match status" value="1"/>
</dbReference>
<evidence type="ECO:0000313" key="13">
    <source>
        <dbReference type="EMBL" id="GGE58666.1"/>
    </source>
</evidence>
<evidence type="ECO:0000256" key="5">
    <source>
        <dbReference type="ARBA" id="ARBA00022801"/>
    </source>
</evidence>
<feature type="chain" id="PRO_5039490143" description="Beta-xylanase" evidence="11">
    <location>
        <begin position="25"/>
        <end position="438"/>
    </location>
</feature>
<keyword evidence="4 11" id="KW-0732">Signal</keyword>
<dbReference type="PRINTS" id="PR00134">
    <property type="entry name" value="GLHYDRLASE10"/>
</dbReference>
<dbReference type="EMBL" id="BMIS01000001">
    <property type="protein sequence ID" value="GGE58666.1"/>
    <property type="molecule type" value="Genomic_DNA"/>
</dbReference>
<keyword evidence="5 9" id="KW-0378">Hydrolase</keyword>
<evidence type="ECO:0000256" key="1">
    <source>
        <dbReference type="ARBA" id="ARBA00000681"/>
    </source>
</evidence>
<evidence type="ECO:0000259" key="12">
    <source>
        <dbReference type="PROSITE" id="PS51760"/>
    </source>
</evidence>
<feature type="region of interest" description="Disordered" evidence="10">
    <location>
        <begin position="26"/>
        <end position="52"/>
    </location>
</feature>
<name>A0A917EN39_9MICC</name>
<organism evidence="13 14">
    <name type="scientific">Nesterenkonia cremea</name>
    <dbReference type="NCBI Taxonomy" id="1882340"/>
    <lineage>
        <taxon>Bacteria</taxon>
        <taxon>Bacillati</taxon>
        <taxon>Actinomycetota</taxon>
        <taxon>Actinomycetes</taxon>
        <taxon>Micrococcales</taxon>
        <taxon>Micrococcaceae</taxon>
        <taxon>Nesterenkonia</taxon>
    </lineage>
</organism>
<dbReference type="PANTHER" id="PTHR31490:SF88">
    <property type="entry name" value="BETA-XYLANASE"/>
    <property type="match status" value="1"/>
</dbReference>
<feature type="compositionally biased region" description="Acidic residues" evidence="10">
    <location>
        <begin position="26"/>
        <end position="46"/>
    </location>
</feature>
<evidence type="ECO:0000256" key="4">
    <source>
        <dbReference type="ARBA" id="ARBA00022729"/>
    </source>
</evidence>
<reference evidence="13" key="1">
    <citation type="journal article" date="2014" name="Int. J. Syst. Evol. Microbiol.">
        <title>Complete genome sequence of Corynebacterium casei LMG S-19264T (=DSM 44701T), isolated from a smear-ripened cheese.</title>
        <authorList>
            <consortium name="US DOE Joint Genome Institute (JGI-PGF)"/>
            <person name="Walter F."/>
            <person name="Albersmeier A."/>
            <person name="Kalinowski J."/>
            <person name="Ruckert C."/>
        </authorList>
    </citation>
    <scope>NUCLEOTIDE SEQUENCE</scope>
    <source>
        <strain evidence="13">CGMCC 1.15388</strain>
    </source>
</reference>
<dbReference type="GO" id="GO:0031176">
    <property type="term" value="F:endo-1,4-beta-xylanase activity"/>
    <property type="evidence" value="ECO:0007669"/>
    <property type="project" value="UniProtKB-EC"/>
</dbReference>
<protein>
    <recommendedName>
        <fullName evidence="9">Beta-xylanase</fullName>
        <ecNumber evidence="9">3.2.1.8</ecNumber>
    </recommendedName>
</protein>
<evidence type="ECO:0000256" key="8">
    <source>
        <dbReference type="ARBA" id="ARBA00023326"/>
    </source>
</evidence>
<dbReference type="Proteomes" id="UP000633136">
    <property type="component" value="Unassembled WGS sequence"/>
</dbReference>
<evidence type="ECO:0000256" key="11">
    <source>
        <dbReference type="SAM" id="SignalP"/>
    </source>
</evidence>
<dbReference type="InterPro" id="IPR044846">
    <property type="entry name" value="GH10"/>
</dbReference>
<dbReference type="EC" id="3.2.1.8" evidence="9"/>
<reference evidence="13" key="2">
    <citation type="submission" date="2020-09" db="EMBL/GenBank/DDBJ databases">
        <authorList>
            <person name="Sun Q."/>
            <person name="Zhou Y."/>
        </authorList>
    </citation>
    <scope>NUCLEOTIDE SEQUENCE</scope>
    <source>
        <strain evidence="13">CGMCC 1.15388</strain>
    </source>
</reference>
<evidence type="ECO:0000256" key="6">
    <source>
        <dbReference type="ARBA" id="ARBA00023277"/>
    </source>
</evidence>
<evidence type="ECO:0000256" key="10">
    <source>
        <dbReference type="SAM" id="MobiDB-lite"/>
    </source>
</evidence>